<gene>
    <name evidence="2" type="ORF">FHS23_001410</name>
</gene>
<dbReference type="Pfam" id="PF00550">
    <property type="entry name" value="PP-binding"/>
    <property type="match status" value="1"/>
</dbReference>
<proteinExistence type="predicted"/>
<dbReference type="Proteomes" id="UP000550714">
    <property type="component" value="Unassembled WGS sequence"/>
</dbReference>
<comment type="caution">
    <text evidence="2">The sequence shown here is derived from an EMBL/GenBank/DDBJ whole genome shotgun (WGS) entry which is preliminary data.</text>
</comment>
<organism evidence="2 3">
    <name type="scientific">Prauserella isguenensis</name>
    <dbReference type="NCBI Taxonomy" id="1470180"/>
    <lineage>
        <taxon>Bacteria</taxon>
        <taxon>Bacillati</taxon>
        <taxon>Actinomycetota</taxon>
        <taxon>Actinomycetes</taxon>
        <taxon>Pseudonocardiales</taxon>
        <taxon>Pseudonocardiaceae</taxon>
        <taxon>Prauserella</taxon>
    </lineage>
</organism>
<reference evidence="2 3" key="1">
    <citation type="submission" date="2020-08" db="EMBL/GenBank/DDBJ databases">
        <title>Genomic Encyclopedia of Type Strains, Phase III (KMG-III): the genomes of soil and plant-associated and newly described type strains.</title>
        <authorList>
            <person name="Whitman W."/>
        </authorList>
    </citation>
    <scope>NUCLEOTIDE SEQUENCE [LARGE SCALE GENOMIC DNA]</scope>
    <source>
        <strain evidence="2 3">CECT 8577</strain>
    </source>
</reference>
<name>A0A839RYT7_9PSEU</name>
<accession>A0A839RYT7</accession>
<dbReference type="RefSeq" id="WP_183649563.1">
    <property type="nucleotide sequence ID" value="NZ_JACHWU010000001.1"/>
</dbReference>
<dbReference type="InterPro" id="IPR036736">
    <property type="entry name" value="ACP-like_sf"/>
</dbReference>
<dbReference type="EMBL" id="JACHWU010000001">
    <property type="protein sequence ID" value="MBB3050415.1"/>
    <property type="molecule type" value="Genomic_DNA"/>
</dbReference>
<dbReference type="AlphaFoldDB" id="A0A839RYT7"/>
<protein>
    <submittedName>
        <fullName evidence="2">Acyl carrier protein</fullName>
    </submittedName>
</protein>
<dbReference type="PROSITE" id="PS50075">
    <property type="entry name" value="CARRIER"/>
    <property type="match status" value="1"/>
</dbReference>
<dbReference type="SUPFAM" id="SSF47336">
    <property type="entry name" value="ACP-like"/>
    <property type="match status" value="1"/>
</dbReference>
<evidence type="ECO:0000313" key="3">
    <source>
        <dbReference type="Proteomes" id="UP000550714"/>
    </source>
</evidence>
<dbReference type="InterPro" id="IPR009081">
    <property type="entry name" value="PP-bd_ACP"/>
</dbReference>
<sequence length="86" mass="9098">MSSIESSLVEYVSGNLLEGSVEGLDADTPLLELNILDSVEVLTIVQFMQSEFGVAVPVGRVVPENFGSVRAMCGLVAELKQEANGV</sequence>
<evidence type="ECO:0000313" key="2">
    <source>
        <dbReference type="EMBL" id="MBB3050415.1"/>
    </source>
</evidence>
<dbReference type="Gene3D" id="1.10.1200.10">
    <property type="entry name" value="ACP-like"/>
    <property type="match status" value="1"/>
</dbReference>
<feature type="domain" description="Carrier" evidence="1">
    <location>
        <begin position="1"/>
        <end position="80"/>
    </location>
</feature>
<evidence type="ECO:0000259" key="1">
    <source>
        <dbReference type="PROSITE" id="PS50075"/>
    </source>
</evidence>
<keyword evidence="3" id="KW-1185">Reference proteome</keyword>